<name>A0A4Q7NPD6_9ACTN</name>
<dbReference type="EMBL" id="SGXD01000003">
    <property type="protein sequence ID" value="RZS86888.1"/>
    <property type="molecule type" value="Genomic_DNA"/>
</dbReference>
<protein>
    <submittedName>
        <fullName evidence="1">Uncharacterized protein</fullName>
    </submittedName>
</protein>
<proteinExistence type="predicted"/>
<dbReference type="AlphaFoldDB" id="A0A4Q7NPD6"/>
<organism evidence="1 2">
    <name type="scientific">Motilibacter rhizosphaerae</name>
    <dbReference type="NCBI Taxonomy" id="598652"/>
    <lineage>
        <taxon>Bacteria</taxon>
        <taxon>Bacillati</taxon>
        <taxon>Actinomycetota</taxon>
        <taxon>Actinomycetes</taxon>
        <taxon>Motilibacterales</taxon>
        <taxon>Motilibacteraceae</taxon>
        <taxon>Motilibacter</taxon>
    </lineage>
</organism>
<evidence type="ECO:0000313" key="2">
    <source>
        <dbReference type="Proteomes" id="UP000293638"/>
    </source>
</evidence>
<accession>A0A4Q7NPD6</accession>
<comment type="caution">
    <text evidence="1">The sequence shown here is derived from an EMBL/GenBank/DDBJ whole genome shotgun (WGS) entry which is preliminary data.</text>
</comment>
<sequence>MGYIAIWSADRPFDALAQEKPALLASSTSQFQVDVSQSAPDLTATAPVEADGVVDRVRMRMQRKDGPLAPGALSHVQRLPEDPRPLSFTLSVGEFGCFQSAGIIIIRERSFDSHENPTRL</sequence>
<dbReference type="Proteomes" id="UP000293638">
    <property type="component" value="Unassembled WGS sequence"/>
</dbReference>
<keyword evidence="2" id="KW-1185">Reference proteome</keyword>
<gene>
    <name evidence="1" type="ORF">EV189_2304</name>
</gene>
<reference evidence="1 2" key="1">
    <citation type="submission" date="2019-02" db="EMBL/GenBank/DDBJ databases">
        <title>Genomic Encyclopedia of Type Strains, Phase IV (KMG-IV): sequencing the most valuable type-strain genomes for metagenomic binning, comparative biology and taxonomic classification.</title>
        <authorList>
            <person name="Goeker M."/>
        </authorList>
    </citation>
    <scope>NUCLEOTIDE SEQUENCE [LARGE SCALE GENOMIC DNA]</scope>
    <source>
        <strain evidence="1 2">DSM 45622</strain>
    </source>
</reference>
<evidence type="ECO:0000313" key="1">
    <source>
        <dbReference type="EMBL" id="RZS86888.1"/>
    </source>
</evidence>